<gene>
    <name evidence="3" type="ORF">GLW36_12580</name>
</gene>
<sequence>MTESDERTGHQIAFVCVQNAGRSQMAAAFAERERDRRDVGDQITIVTGGTQPADHVHEIVVEAMRERDIDLSDRTPREVTPDELQAVDLVVTMGCSASDVCPATWNGENRDWGLDDPHERPIEQVRDIRDEIEERVVALFDELLSETPSAE</sequence>
<keyword evidence="1" id="KW-0059">Arsenical resistance</keyword>
<evidence type="ECO:0000256" key="1">
    <source>
        <dbReference type="ARBA" id="ARBA00022849"/>
    </source>
</evidence>
<organism evidence="3 4">
    <name type="scientific">Halorubrum distributum</name>
    <dbReference type="NCBI Taxonomy" id="29283"/>
    <lineage>
        <taxon>Archaea</taxon>
        <taxon>Methanobacteriati</taxon>
        <taxon>Methanobacteriota</taxon>
        <taxon>Stenosarchaea group</taxon>
        <taxon>Halobacteria</taxon>
        <taxon>Halobacteriales</taxon>
        <taxon>Haloferacaceae</taxon>
        <taxon>Halorubrum</taxon>
        <taxon>Halorubrum distributum group</taxon>
    </lineage>
</organism>
<dbReference type="Proteomes" id="UP000460194">
    <property type="component" value="Unassembled WGS sequence"/>
</dbReference>
<dbReference type="PANTHER" id="PTHR43428:SF1">
    <property type="entry name" value="ARSENATE REDUCTASE"/>
    <property type="match status" value="1"/>
</dbReference>
<dbReference type="SUPFAM" id="SSF52788">
    <property type="entry name" value="Phosphotyrosine protein phosphatases I"/>
    <property type="match status" value="1"/>
</dbReference>
<dbReference type="Gene3D" id="3.40.50.2300">
    <property type="match status" value="1"/>
</dbReference>
<reference evidence="3 4" key="1">
    <citation type="submission" date="2019-11" db="EMBL/GenBank/DDBJ databases">
        <title>Genome sequences of 17 halophilic strains isolated from different environments.</title>
        <authorList>
            <person name="Furrow R.E."/>
        </authorList>
    </citation>
    <scope>NUCLEOTIDE SEQUENCE [LARGE SCALE GENOMIC DNA]</scope>
    <source>
        <strain evidence="3 4">22517_05_Cabo</strain>
    </source>
</reference>
<dbReference type="GO" id="GO:0046685">
    <property type="term" value="P:response to arsenic-containing substance"/>
    <property type="evidence" value="ECO:0007669"/>
    <property type="project" value="UniProtKB-KW"/>
</dbReference>
<dbReference type="EMBL" id="WMEO01000022">
    <property type="protein sequence ID" value="MYL17475.1"/>
    <property type="molecule type" value="Genomic_DNA"/>
</dbReference>
<accession>A0A6B1IR05</accession>
<dbReference type="Pfam" id="PF01451">
    <property type="entry name" value="LMWPc"/>
    <property type="match status" value="1"/>
</dbReference>
<evidence type="ECO:0000313" key="3">
    <source>
        <dbReference type="EMBL" id="MYL17475.1"/>
    </source>
</evidence>
<dbReference type="InterPro" id="IPR023485">
    <property type="entry name" value="Ptyr_pPase"/>
</dbReference>
<dbReference type="AlphaFoldDB" id="A0A6B1IR05"/>
<protein>
    <submittedName>
        <fullName evidence="3">Low molecular weight phosphatase family protein</fullName>
    </submittedName>
</protein>
<evidence type="ECO:0000259" key="2">
    <source>
        <dbReference type="SMART" id="SM00226"/>
    </source>
</evidence>
<dbReference type="SMART" id="SM00226">
    <property type="entry name" value="LMWPc"/>
    <property type="match status" value="1"/>
</dbReference>
<name>A0A6B1IR05_9EURY</name>
<evidence type="ECO:0000313" key="4">
    <source>
        <dbReference type="Proteomes" id="UP000460194"/>
    </source>
</evidence>
<dbReference type="PANTHER" id="PTHR43428">
    <property type="entry name" value="ARSENATE REDUCTASE"/>
    <property type="match status" value="1"/>
</dbReference>
<feature type="domain" description="Phosphotyrosine protein phosphatase I" evidence="2">
    <location>
        <begin position="10"/>
        <end position="142"/>
    </location>
</feature>
<comment type="caution">
    <text evidence="3">The sequence shown here is derived from an EMBL/GenBank/DDBJ whole genome shotgun (WGS) entry which is preliminary data.</text>
</comment>
<dbReference type="InterPro" id="IPR036196">
    <property type="entry name" value="Ptyr_pPase_sf"/>
</dbReference>
<proteinExistence type="predicted"/>